<comment type="caution">
    <text evidence="6">The sequence shown here is derived from an EMBL/GenBank/DDBJ whole genome shotgun (WGS) entry which is preliminary data.</text>
</comment>
<dbReference type="InterPro" id="IPR010998">
    <property type="entry name" value="Integrase_recombinase_N"/>
</dbReference>
<protein>
    <submittedName>
        <fullName evidence="6">Integrase</fullName>
    </submittedName>
</protein>
<evidence type="ECO:0000256" key="4">
    <source>
        <dbReference type="ARBA" id="ARBA00023172"/>
    </source>
</evidence>
<evidence type="ECO:0000256" key="2">
    <source>
        <dbReference type="ARBA" id="ARBA00022908"/>
    </source>
</evidence>
<name>A0A483IR81_KLEPN</name>
<dbReference type="PANTHER" id="PTHR30629">
    <property type="entry name" value="PROPHAGE INTEGRASE"/>
    <property type="match status" value="1"/>
</dbReference>
<dbReference type="GO" id="GO:0003677">
    <property type="term" value="F:DNA binding"/>
    <property type="evidence" value="ECO:0007669"/>
    <property type="project" value="UniProtKB-KW"/>
</dbReference>
<dbReference type="GO" id="GO:0015074">
    <property type="term" value="P:DNA integration"/>
    <property type="evidence" value="ECO:0007669"/>
    <property type="project" value="UniProtKB-KW"/>
</dbReference>
<dbReference type="SUPFAM" id="SSF56349">
    <property type="entry name" value="DNA breaking-rejoining enzymes"/>
    <property type="match status" value="1"/>
</dbReference>
<organism evidence="6">
    <name type="scientific">Klebsiella pneumoniae</name>
    <dbReference type="NCBI Taxonomy" id="573"/>
    <lineage>
        <taxon>Bacteria</taxon>
        <taxon>Pseudomonadati</taxon>
        <taxon>Pseudomonadota</taxon>
        <taxon>Gammaproteobacteria</taxon>
        <taxon>Enterobacterales</taxon>
        <taxon>Enterobacteriaceae</taxon>
        <taxon>Klebsiella/Raoultella group</taxon>
        <taxon>Klebsiella</taxon>
        <taxon>Klebsiella pneumoniae complex</taxon>
    </lineage>
</organism>
<accession>A0A483IR81</accession>
<dbReference type="PANTHER" id="PTHR30629:SF2">
    <property type="entry name" value="PROPHAGE INTEGRASE INTS-RELATED"/>
    <property type="match status" value="1"/>
</dbReference>
<evidence type="ECO:0000313" key="6">
    <source>
        <dbReference type="EMBL" id="TCX36652.1"/>
    </source>
</evidence>
<dbReference type="InterPro" id="IPR002104">
    <property type="entry name" value="Integrase_catalytic"/>
</dbReference>
<sequence>MEAAMLNSFEIDKALENCSAETVQYLQRCQTMTGSQMMAMDADSKFSEAFMFFTRLSLLVTRRRPELGVHCILIHAMPVIGDKKVSDINRLTVNRLINALVLDGKLVQSRRIFSVLKQFLGWCEFQGVIETSPLGAMSLNKVAGGLKPRPRERVLSDDELEKFWHMWDFADVSESTRWAARFVLCSARRPDEVLRAKRAEFDLNNDVWNQGSRNKSGREHSLPISPIMKLCINKMMAAAGNSEWLVPSPKNETKPASKVLIAQASRRIMSRGYLSDNIPAPFEIRDLRRTARSTLSRLGVEQDVARKIMNHSLEGIDRVYDRHDYLDRMSEAMSAYSEFLIETCKINQ</sequence>
<comment type="similarity">
    <text evidence="1">Belongs to the 'phage' integrase family.</text>
</comment>
<keyword evidence="4" id="KW-0233">DNA recombination</keyword>
<dbReference type="InterPro" id="IPR011010">
    <property type="entry name" value="DNA_brk_join_enz"/>
</dbReference>
<evidence type="ECO:0000256" key="3">
    <source>
        <dbReference type="ARBA" id="ARBA00023125"/>
    </source>
</evidence>
<dbReference type="CDD" id="cd00801">
    <property type="entry name" value="INT_P4_C"/>
    <property type="match status" value="1"/>
</dbReference>
<dbReference type="Pfam" id="PF00589">
    <property type="entry name" value="Phage_integrase"/>
    <property type="match status" value="1"/>
</dbReference>
<evidence type="ECO:0000256" key="1">
    <source>
        <dbReference type="ARBA" id="ARBA00008857"/>
    </source>
</evidence>
<feature type="domain" description="Tyr recombinase" evidence="5">
    <location>
        <begin position="150"/>
        <end position="334"/>
    </location>
</feature>
<dbReference type="GO" id="GO:0006310">
    <property type="term" value="P:DNA recombination"/>
    <property type="evidence" value="ECO:0007669"/>
    <property type="project" value="UniProtKB-KW"/>
</dbReference>
<dbReference type="Gene3D" id="1.10.443.10">
    <property type="entry name" value="Intergrase catalytic core"/>
    <property type="match status" value="1"/>
</dbReference>
<reference evidence="6" key="1">
    <citation type="submission" date="2019-01" db="EMBL/GenBank/DDBJ databases">
        <authorList>
            <person name="Lista F."/>
            <person name="Anselmo A."/>
        </authorList>
    </citation>
    <scope>NUCLEOTIDE SEQUENCE</scope>
    <source>
        <strain evidence="6">13S</strain>
    </source>
</reference>
<dbReference type="PROSITE" id="PS51898">
    <property type="entry name" value="TYR_RECOMBINASE"/>
    <property type="match status" value="1"/>
</dbReference>
<evidence type="ECO:0000259" key="5">
    <source>
        <dbReference type="PROSITE" id="PS51898"/>
    </source>
</evidence>
<dbReference type="InterPro" id="IPR050808">
    <property type="entry name" value="Phage_Integrase"/>
</dbReference>
<dbReference type="AlphaFoldDB" id="A0A483IR81"/>
<keyword evidence="3" id="KW-0238">DNA-binding</keyword>
<proteinExistence type="inferred from homology"/>
<keyword evidence="2" id="KW-0229">DNA integration</keyword>
<gene>
    <name evidence="6" type="ORF">ETE75_20065</name>
</gene>
<dbReference type="EMBL" id="SDCJ01000016">
    <property type="protein sequence ID" value="TCX36652.1"/>
    <property type="molecule type" value="Genomic_DNA"/>
</dbReference>
<dbReference type="InterPro" id="IPR013762">
    <property type="entry name" value="Integrase-like_cat_sf"/>
</dbReference>
<dbReference type="Gene3D" id="1.10.150.130">
    <property type="match status" value="1"/>
</dbReference>